<dbReference type="EMBL" id="FN869859">
    <property type="protein sequence ID" value="CCC81833.1"/>
    <property type="molecule type" value="Genomic_DNA"/>
</dbReference>
<dbReference type="HOGENOM" id="CLU_1656937_0_0_2"/>
<dbReference type="AlphaFoldDB" id="G4RJT8"/>
<dbReference type="InterPro" id="IPR012440">
    <property type="entry name" value="DUF1641"/>
</dbReference>
<evidence type="ECO:0000313" key="2">
    <source>
        <dbReference type="Proteomes" id="UP000002654"/>
    </source>
</evidence>
<evidence type="ECO:0008006" key="3">
    <source>
        <dbReference type="Google" id="ProtNLM"/>
    </source>
</evidence>
<dbReference type="eggNOG" id="arCOG02114">
    <property type="taxonomic scope" value="Archaea"/>
</dbReference>
<organism evidence="1 2">
    <name type="scientific">Thermoproteus tenax (strain ATCC 35583 / DSM 2078 / JCM 9277 / NBRC 100435 / Kra 1)</name>
    <dbReference type="NCBI Taxonomy" id="768679"/>
    <lineage>
        <taxon>Archaea</taxon>
        <taxon>Thermoproteota</taxon>
        <taxon>Thermoprotei</taxon>
        <taxon>Thermoproteales</taxon>
        <taxon>Thermoproteaceae</taxon>
        <taxon>Thermoproteus</taxon>
    </lineage>
</organism>
<protein>
    <recommendedName>
        <fullName evidence="3">DUF1641 domain-containing protein</fullName>
    </recommendedName>
</protein>
<evidence type="ECO:0000313" key="1">
    <source>
        <dbReference type="EMBL" id="CCC81833.1"/>
    </source>
</evidence>
<dbReference type="PaxDb" id="768679-TTX_1193"/>
<dbReference type="Proteomes" id="UP000002654">
    <property type="component" value="Chromosome"/>
</dbReference>
<dbReference type="RefSeq" id="WP_014127088.1">
    <property type="nucleotide sequence ID" value="NC_016070.1"/>
</dbReference>
<name>G4RJT8_THETK</name>
<accession>G4RJT8</accession>
<dbReference type="OrthoDB" id="380725at2157"/>
<reference evidence="1 2" key="1">
    <citation type="journal article" date="2011" name="PLoS ONE">
        <title>The complete genome sequence of Thermoproteus tenax: a physiologically versatile member of the Crenarchaeota.</title>
        <authorList>
            <person name="Siebers B."/>
            <person name="Zaparty M."/>
            <person name="Raddatz G."/>
            <person name="Tjaden B."/>
            <person name="Albers S.V."/>
            <person name="Bell S.D."/>
            <person name="Blombach F."/>
            <person name="Kletzin A."/>
            <person name="Kyrpides N."/>
            <person name="Lanz C."/>
            <person name="Plagens A."/>
            <person name="Rampp M."/>
            <person name="Rosinus A."/>
            <person name="von Jan M."/>
            <person name="Makarova K.S."/>
            <person name="Klenk H.P."/>
            <person name="Schuster S.C."/>
            <person name="Hensel R."/>
        </authorList>
    </citation>
    <scope>NUCLEOTIDE SEQUENCE [LARGE SCALE GENOMIC DNA]</scope>
    <source>
        <strain evidence="2">ATCC 35583 / DSM 2078 / JCM 9277 / NBRC 100435 / Kra 1</strain>
    </source>
</reference>
<proteinExistence type="predicted"/>
<dbReference type="KEGG" id="ttn:TTX_1193"/>
<dbReference type="GeneID" id="11262078"/>
<keyword evidence="2" id="KW-1185">Reference proteome</keyword>
<sequence>MTAPQRDAEIRRRWHATEEIKGAVPPISQEEVDARAKAALEFLVRSGTLDTLVELAATIKMLHDIVTDEIVEEIGRAVRLLGTALDTLTRSQHLMALVNAIADPEIERGMKKRVGISDILGLLRDEDTRRGIYYLLLIARAVGKEVRNLAEP</sequence>
<gene>
    <name evidence="1" type="ordered locus">TTX_1193</name>
</gene>
<dbReference type="Pfam" id="PF07849">
    <property type="entry name" value="DUF1641"/>
    <property type="match status" value="1"/>
</dbReference>
<dbReference type="STRING" id="768679.TTX_1193"/>
<dbReference type="PATRIC" id="fig|768679.9.peg.1201"/>